<keyword evidence="3" id="KW-1185">Reference proteome</keyword>
<evidence type="ECO:0000313" key="2">
    <source>
        <dbReference type="EMBL" id="MBA0678066.1"/>
    </source>
</evidence>
<feature type="transmembrane region" description="Helical" evidence="1">
    <location>
        <begin position="15"/>
        <end position="34"/>
    </location>
</feature>
<sequence>MENYFRAKGIVDDTVKVNIALMFLTGIALLWWLAGLQIKRKVILGHDKSSSVS</sequence>
<dbReference type="Proteomes" id="UP000593577">
    <property type="component" value="Unassembled WGS sequence"/>
</dbReference>
<dbReference type="EMBL" id="JABFAA010000003">
    <property type="protein sequence ID" value="MBA0678066.1"/>
    <property type="molecule type" value="Genomic_DNA"/>
</dbReference>
<protein>
    <submittedName>
        <fullName evidence="2">Uncharacterized protein</fullName>
    </submittedName>
</protein>
<reference evidence="2 3" key="1">
    <citation type="journal article" date="2019" name="Genome Biol. Evol.">
        <title>Insights into the evolution of the New World diploid cottons (Gossypium, subgenus Houzingenia) based on genome sequencing.</title>
        <authorList>
            <person name="Grover C.E."/>
            <person name="Arick M.A. 2nd"/>
            <person name="Thrash A."/>
            <person name="Conover J.L."/>
            <person name="Sanders W.S."/>
            <person name="Peterson D.G."/>
            <person name="Frelichowski J.E."/>
            <person name="Scheffler J.A."/>
            <person name="Scheffler B.E."/>
            <person name="Wendel J.F."/>
        </authorList>
    </citation>
    <scope>NUCLEOTIDE SEQUENCE [LARGE SCALE GENOMIC DNA]</scope>
    <source>
        <strain evidence="2">185</strain>
        <tissue evidence="2">Leaf</tissue>
    </source>
</reference>
<organism evidence="2 3">
    <name type="scientific">Gossypium aridum</name>
    <name type="common">American cotton</name>
    <name type="synonym">Erioxylum aridum</name>
    <dbReference type="NCBI Taxonomy" id="34290"/>
    <lineage>
        <taxon>Eukaryota</taxon>
        <taxon>Viridiplantae</taxon>
        <taxon>Streptophyta</taxon>
        <taxon>Embryophyta</taxon>
        <taxon>Tracheophyta</taxon>
        <taxon>Spermatophyta</taxon>
        <taxon>Magnoliopsida</taxon>
        <taxon>eudicotyledons</taxon>
        <taxon>Gunneridae</taxon>
        <taxon>Pentapetalae</taxon>
        <taxon>rosids</taxon>
        <taxon>malvids</taxon>
        <taxon>Malvales</taxon>
        <taxon>Malvaceae</taxon>
        <taxon>Malvoideae</taxon>
        <taxon>Gossypium</taxon>
    </lineage>
</organism>
<evidence type="ECO:0000313" key="3">
    <source>
        <dbReference type="Proteomes" id="UP000593577"/>
    </source>
</evidence>
<keyword evidence="1" id="KW-1133">Transmembrane helix</keyword>
<proteinExistence type="predicted"/>
<keyword evidence="1" id="KW-0812">Transmembrane</keyword>
<dbReference type="AlphaFoldDB" id="A0A7J8WSU2"/>
<comment type="caution">
    <text evidence="2">The sequence shown here is derived from an EMBL/GenBank/DDBJ whole genome shotgun (WGS) entry which is preliminary data.</text>
</comment>
<keyword evidence="1" id="KW-0472">Membrane</keyword>
<evidence type="ECO:0000256" key="1">
    <source>
        <dbReference type="SAM" id="Phobius"/>
    </source>
</evidence>
<gene>
    <name evidence="2" type="ORF">Goari_019432</name>
</gene>
<accession>A0A7J8WSU2</accession>
<name>A0A7J8WSU2_GOSAI</name>